<proteinExistence type="predicted"/>
<dbReference type="InterPro" id="IPR000595">
    <property type="entry name" value="cNMP-bd_dom"/>
</dbReference>
<dbReference type="InterPro" id="IPR018490">
    <property type="entry name" value="cNMP-bd_dom_sf"/>
</dbReference>
<evidence type="ECO:0000259" key="1">
    <source>
        <dbReference type="PROSITE" id="PS50042"/>
    </source>
</evidence>
<dbReference type="OrthoDB" id="667553at2"/>
<name>A0A2W7QLA7_9BACT</name>
<keyword evidence="3" id="KW-1185">Reference proteome</keyword>
<protein>
    <submittedName>
        <fullName evidence="2">CRP-like cAMP-binding protein</fullName>
    </submittedName>
</protein>
<dbReference type="SUPFAM" id="SSF51206">
    <property type="entry name" value="cAMP-binding domain-like"/>
    <property type="match status" value="1"/>
</dbReference>
<comment type="caution">
    <text evidence="2">The sequence shown here is derived from an EMBL/GenBank/DDBJ whole genome shotgun (WGS) entry which is preliminary data.</text>
</comment>
<gene>
    <name evidence="2" type="ORF">LV85_04174</name>
</gene>
<dbReference type="EMBL" id="QKZT01000029">
    <property type="protein sequence ID" value="PZX46840.1"/>
    <property type="molecule type" value="Genomic_DNA"/>
</dbReference>
<dbReference type="AlphaFoldDB" id="A0A2W7QLA7"/>
<dbReference type="PROSITE" id="PS50042">
    <property type="entry name" value="CNMP_BINDING_3"/>
    <property type="match status" value="1"/>
</dbReference>
<dbReference type="InterPro" id="IPR014710">
    <property type="entry name" value="RmlC-like_jellyroll"/>
</dbReference>
<dbReference type="Proteomes" id="UP000248882">
    <property type="component" value="Unassembled WGS sequence"/>
</dbReference>
<organism evidence="2 3">
    <name type="scientific">Algoriphagus chordae</name>
    <dbReference type="NCBI Taxonomy" id="237019"/>
    <lineage>
        <taxon>Bacteria</taxon>
        <taxon>Pseudomonadati</taxon>
        <taxon>Bacteroidota</taxon>
        <taxon>Cytophagia</taxon>
        <taxon>Cytophagales</taxon>
        <taxon>Cyclobacteriaceae</taxon>
        <taxon>Algoriphagus</taxon>
    </lineage>
</organism>
<dbReference type="CDD" id="cd00038">
    <property type="entry name" value="CAP_ED"/>
    <property type="match status" value="1"/>
</dbReference>
<sequence>MKLFDNLQTKKIPKGTILLSKGDSCRSVYKVIKGCLKSYVIDKSGKEHILHFASEDWIMTDMDSFMNNKPSNIFIDAIEDSEVAFLTSSNYNDISQLDHGDLLEQNKKLVNNLITTNKRLINLLSATAEERYMDFIETYPTLIQRLPLKLIASYLGMTPEYLSDVRRKLAQK</sequence>
<dbReference type="Gene3D" id="2.60.120.10">
    <property type="entry name" value="Jelly Rolls"/>
    <property type="match status" value="1"/>
</dbReference>
<evidence type="ECO:0000313" key="3">
    <source>
        <dbReference type="Proteomes" id="UP000248882"/>
    </source>
</evidence>
<evidence type="ECO:0000313" key="2">
    <source>
        <dbReference type="EMBL" id="PZX46840.1"/>
    </source>
</evidence>
<accession>A0A2W7QLA7</accession>
<dbReference type="RefSeq" id="WP_111323056.1">
    <property type="nucleotide sequence ID" value="NZ_QKZT01000029.1"/>
</dbReference>
<feature type="domain" description="Cyclic nucleotide-binding" evidence="1">
    <location>
        <begin position="1"/>
        <end position="94"/>
    </location>
</feature>
<dbReference type="Pfam" id="PF00027">
    <property type="entry name" value="cNMP_binding"/>
    <property type="match status" value="1"/>
</dbReference>
<reference evidence="2 3" key="1">
    <citation type="submission" date="2018-06" db="EMBL/GenBank/DDBJ databases">
        <title>Genomic Encyclopedia of Archaeal and Bacterial Type Strains, Phase II (KMG-II): from individual species to whole genera.</title>
        <authorList>
            <person name="Goeker M."/>
        </authorList>
    </citation>
    <scope>NUCLEOTIDE SEQUENCE [LARGE SCALE GENOMIC DNA]</scope>
    <source>
        <strain evidence="2 3">DSM 19830</strain>
    </source>
</reference>